<dbReference type="RefSeq" id="XP_067522544.1">
    <property type="nucleotide sequence ID" value="XM_067666443.1"/>
</dbReference>
<keyword evidence="2" id="KW-1185">Reference proteome</keyword>
<gene>
    <name evidence="1" type="ORF">RO3G_11859</name>
</gene>
<sequence>MLYLLTPTFGYTNFISGNLTSGKITLVLLTTIALQVINNSDRATLNWDQVQEHYNKVDKDGKMKLNLGDTLKGAQTKIVGSCVTFSLFSEVNNRCICRKL</sequence>
<dbReference type="AlphaFoldDB" id="I1CFB8"/>
<evidence type="ECO:0000313" key="2">
    <source>
        <dbReference type="Proteomes" id="UP000009138"/>
    </source>
</evidence>
<dbReference type="InParanoid" id="I1CFB8"/>
<evidence type="ECO:0000313" key="1">
    <source>
        <dbReference type="EMBL" id="EIE87148.1"/>
    </source>
</evidence>
<reference evidence="1 2" key="1">
    <citation type="journal article" date="2009" name="PLoS Genet.">
        <title>Genomic analysis of the basal lineage fungus Rhizopus oryzae reveals a whole-genome duplication.</title>
        <authorList>
            <person name="Ma L.-J."/>
            <person name="Ibrahim A.S."/>
            <person name="Skory C."/>
            <person name="Grabherr M.G."/>
            <person name="Burger G."/>
            <person name="Butler M."/>
            <person name="Elias M."/>
            <person name="Idnurm A."/>
            <person name="Lang B.F."/>
            <person name="Sone T."/>
            <person name="Abe A."/>
            <person name="Calvo S.E."/>
            <person name="Corrochano L.M."/>
            <person name="Engels R."/>
            <person name="Fu J."/>
            <person name="Hansberg W."/>
            <person name="Kim J.-M."/>
            <person name="Kodira C.D."/>
            <person name="Koehrsen M.J."/>
            <person name="Liu B."/>
            <person name="Miranda-Saavedra D."/>
            <person name="O'Leary S."/>
            <person name="Ortiz-Castellanos L."/>
            <person name="Poulter R."/>
            <person name="Rodriguez-Romero J."/>
            <person name="Ruiz-Herrera J."/>
            <person name="Shen Y.-Q."/>
            <person name="Zeng Q."/>
            <person name="Galagan J."/>
            <person name="Birren B.W."/>
            <person name="Cuomo C.A."/>
            <person name="Wickes B.L."/>
        </authorList>
    </citation>
    <scope>NUCLEOTIDE SEQUENCE [LARGE SCALE GENOMIC DNA]</scope>
    <source>
        <strain evidence="2">RA 99-880 / ATCC MYA-4621 / FGSC 9543 / NRRL 43880</strain>
    </source>
</reference>
<dbReference type="EMBL" id="CH476740">
    <property type="protein sequence ID" value="EIE87148.1"/>
    <property type="molecule type" value="Genomic_DNA"/>
</dbReference>
<name>I1CFB8_RHIO9</name>
<dbReference type="VEuPathDB" id="FungiDB:RO3G_11859"/>
<accession>I1CFB8</accession>
<proteinExistence type="predicted"/>
<dbReference type="GeneID" id="93618824"/>
<protein>
    <submittedName>
        <fullName evidence="1">Uncharacterized protein</fullName>
    </submittedName>
</protein>
<organism evidence="1 2">
    <name type="scientific">Rhizopus delemar (strain RA 99-880 / ATCC MYA-4621 / FGSC 9543 / NRRL 43880)</name>
    <name type="common">Mucormycosis agent</name>
    <name type="synonym">Rhizopus arrhizus var. delemar</name>
    <dbReference type="NCBI Taxonomy" id="246409"/>
    <lineage>
        <taxon>Eukaryota</taxon>
        <taxon>Fungi</taxon>
        <taxon>Fungi incertae sedis</taxon>
        <taxon>Mucoromycota</taxon>
        <taxon>Mucoromycotina</taxon>
        <taxon>Mucoromycetes</taxon>
        <taxon>Mucorales</taxon>
        <taxon>Mucorineae</taxon>
        <taxon>Rhizopodaceae</taxon>
        <taxon>Rhizopus</taxon>
    </lineage>
</organism>
<dbReference type="Proteomes" id="UP000009138">
    <property type="component" value="Unassembled WGS sequence"/>
</dbReference>